<dbReference type="PANTHER" id="PTHR47979">
    <property type="entry name" value="DRAB11-RELATED"/>
    <property type="match status" value="1"/>
</dbReference>
<dbReference type="GO" id="GO:0005525">
    <property type="term" value="F:GTP binding"/>
    <property type="evidence" value="ECO:0007669"/>
    <property type="project" value="UniProtKB-KW"/>
</dbReference>
<keyword evidence="7" id="KW-0636">Prenylation</keyword>
<keyword evidence="3" id="KW-0547">Nucleotide-binding</keyword>
<dbReference type="SMART" id="SM00175">
    <property type="entry name" value="RAB"/>
    <property type="match status" value="1"/>
</dbReference>
<dbReference type="SUPFAM" id="SSF52540">
    <property type="entry name" value="P-loop containing nucleoside triphosphate hydrolases"/>
    <property type="match status" value="1"/>
</dbReference>
<dbReference type="GO" id="GO:0016020">
    <property type="term" value="C:membrane"/>
    <property type="evidence" value="ECO:0007669"/>
    <property type="project" value="UniProtKB-SubCell"/>
</dbReference>
<keyword evidence="9" id="KW-1185">Reference proteome</keyword>
<evidence type="ECO:0000256" key="1">
    <source>
        <dbReference type="ARBA" id="ARBA00004635"/>
    </source>
</evidence>
<evidence type="ECO:0000313" key="9">
    <source>
        <dbReference type="Proteomes" id="UP001149090"/>
    </source>
</evidence>
<dbReference type="EMBL" id="JAPDFW010000056">
    <property type="protein sequence ID" value="KAJ5077777.1"/>
    <property type="molecule type" value="Genomic_DNA"/>
</dbReference>
<evidence type="ECO:0000256" key="7">
    <source>
        <dbReference type="ARBA" id="ARBA00023289"/>
    </source>
</evidence>
<evidence type="ECO:0000256" key="2">
    <source>
        <dbReference type="ARBA" id="ARBA00006270"/>
    </source>
</evidence>
<evidence type="ECO:0000256" key="6">
    <source>
        <dbReference type="ARBA" id="ARBA00023288"/>
    </source>
</evidence>
<keyword evidence="4" id="KW-0342">GTP-binding</keyword>
<protein>
    <submittedName>
        <fullName evidence="8">Ras-related protein rab-11a</fullName>
    </submittedName>
</protein>
<reference evidence="8" key="1">
    <citation type="submission" date="2022-10" db="EMBL/GenBank/DDBJ databases">
        <title>Novel sulphate-reducing endosymbionts in the free-living metamonad Anaeramoeba.</title>
        <authorList>
            <person name="Jerlstrom-Hultqvist J."/>
            <person name="Cepicka I."/>
            <person name="Gallot-Lavallee L."/>
            <person name="Salas-Leiva D."/>
            <person name="Curtis B.A."/>
            <person name="Zahonova K."/>
            <person name="Pipaliya S."/>
            <person name="Dacks J."/>
            <person name="Roger A.J."/>
        </authorList>
    </citation>
    <scope>NUCLEOTIDE SEQUENCE</scope>
    <source>
        <strain evidence="8">BMAN</strain>
    </source>
</reference>
<keyword evidence="6" id="KW-0449">Lipoprotein</keyword>
<dbReference type="SMART" id="SM00177">
    <property type="entry name" value="ARF"/>
    <property type="match status" value="1"/>
</dbReference>
<gene>
    <name evidence="8" type="ORF">M0811_05467</name>
</gene>
<evidence type="ECO:0000256" key="3">
    <source>
        <dbReference type="ARBA" id="ARBA00022741"/>
    </source>
</evidence>
<dbReference type="InterPro" id="IPR005225">
    <property type="entry name" value="Small_GTP-bd"/>
</dbReference>
<dbReference type="AlphaFoldDB" id="A0A9Q0LRN1"/>
<comment type="similarity">
    <text evidence="2">Belongs to the small GTPase superfamily. Rab family.</text>
</comment>
<evidence type="ECO:0000313" key="8">
    <source>
        <dbReference type="EMBL" id="KAJ5077777.1"/>
    </source>
</evidence>
<evidence type="ECO:0000256" key="5">
    <source>
        <dbReference type="ARBA" id="ARBA00023136"/>
    </source>
</evidence>
<dbReference type="GO" id="GO:0003924">
    <property type="term" value="F:GTPase activity"/>
    <property type="evidence" value="ECO:0007669"/>
    <property type="project" value="InterPro"/>
</dbReference>
<dbReference type="PRINTS" id="PR00449">
    <property type="entry name" value="RASTRNSFRMNG"/>
</dbReference>
<dbReference type="OrthoDB" id="63533at2759"/>
<dbReference type="Pfam" id="PF00071">
    <property type="entry name" value="Ras"/>
    <property type="match status" value="1"/>
</dbReference>
<dbReference type="PROSITE" id="PS51421">
    <property type="entry name" value="RAS"/>
    <property type="match status" value="1"/>
</dbReference>
<comment type="subcellular location">
    <subcellularLocation>
        <location evidence="1">Membrane</location>
        <topology evidence="1">Lipid-anchor</topology>
    </subcellularLocation>
</comment>
<name>A0A9Q0LRN1_ANAIG</name>
<dbReference type="InterPro" id="IPR050209">
    <property type="entry name" value="Rab_GTPases_membrane_traffic"/>
</dbReference>
<dbReference type="NCBIfam" id="TIGR00231">
    <property type="entry name" value="small_GTP"/>
    <property type="match status" value="1"/>
</dbReference>
<dbReference type="SMART" id="SM00176">
    <property type="entry name" value="RAN"/>
    <property type="match status" value="1"/>
</dbReference>
<dbReference type="PROSITE" id="PS51419">
    <property type="entry name" value="RAB"/>
    <property type="match status" value="1"/>
</dbReference>
<dbReference type="Proteomes" id="UP001149090">
    <property type="component" value="Unassembled WGS sequence"/>
</dbReference>
<accession>A0A9Q0LRN1</accession>
<sequence length="209" mass="24319">MQQKERNLDNELSLYSHVFKVVLIGNTHVGKTNLLTRYRYNTFTTESTSTIGVEFSSKVFKINNETIQLQIWDTAGQERFRSVTRAYYRGSYGAFIVYDIADEESFEKLEYWINDFKDQTDQNVVIMIIGNKSDLSDKRKISKEKGQKFAAEKNFLFMETSAKDGTNVHKAFETLITEIYNVFSKKKLTPPPINLYNYKEEKTTEGKCC</sequence>
<dbReference type="OMA" id="CDVHENH"/>
<comment type="caution">
    <text evidence="8">The sequence shown here is derived from an EMBL/GenBank/DDBJ whole genome shotgun (WGS) entry which is preliminary data.</text>
</comment>
<dbReference type="Gene3D" id="3.40.50.300">
    <property type="entry name" value="P-loop containing nucleotide triphosphate hydrolases"/>
    <property type="match status" value="1"/>
</dbReference>
<dbReference type="FunFam" id="3.40.50.300:FF:000274">
    <property type="entry name" value="ras-related protein RABA5a"/>
    <property type="match status" value="1"/>
</dbReference>
<dbReference type="SMART" id="SM00174">
    <property type="entry name" value="RHO"/>
    <property type="match status" value="1"/>
</dbReference>
<keyword evidence="5" id="KW-0472">Membrane</keyword>
<evidence type="ECO:0000256" key="4">
    <source>
        <dbReference type="ARBA" id="ARBA00023134"/>
    </source>
</evidence>
<dbReference type="SMART" id="SM00173">
    <property type="entry name" value="RAS"/>
    <property type="match status" value="1"/>
</dbReference>
<proteinExistence type="inferred from homology"/>
<organism evidence="8 9">
    <name type="scientific">Anaeramoeba ignava</name>
    <name type="common">Anaerobic marine amoeba</name>
    <dbReference type="NCBI Taxonomy" id="1746090"/>
    <lineage>
        <taxon>Eukaryota</taxon>
        <taxon>Metamonada</taxon>
        <taxon>Anaeramoebidae</taxon>
        <taxon>Anaeramoeba</taxon>
    </lineage>
</organism>
<dbReference type="InterPro" id="IPR027417">
    <property type="entry name" value="P-loop_NTPase"/>
</dbReference>
<dbReference type="InterPro" id="IPR001806">
    <property type="entry name" value="Small_GTPase"/>
</dbReference>